<keyword evidence="6 7" id="KW-0472">Membrane</keyword>
<dbReference type="InterPro" id="IPR004869">
    <property type="entry name" value="MMPL_dom"/>
</dbReference>
<comment type="similarity">
    <text evidence="2">Belongs to the resistance-nodulation-cell division (RND) (TC 2.A.6) family. MmpL subfamily.</text>
</comment>
<evidence type="ECO:0000256" key="4">
    <source>
        <dbReference type="ARBA" id="ARBA00022692"/>
    </source>
</evidence>
<dbReference type="SUPFAM" id="SSF82866">
    <property type="entry name" value="Multidrug efflux transporter AcrB transmembrane domain"/>
    <property type="match status" value="2"/>
</dbReference>
<feature type="transmembrane region" description="Helical" evidence="7">
    <location>
        <begin position="299"/>
        <end position="329"/>
    </location>
</feature>
<dbReference type="Gene3D" id="1.20.1640.10">
    <property type="entry name" value="Multidrug efflux transporter AcrB transmembrane domain"/>
    <property type="match status" value="2"/>
</dbReference>
<evidence type="ECO:0000259" key="8">
    <source>
        <dbReference type="PROSITE" id="PS50156"/>
    </source>
</evidence>
<feature type="transmembrane region" description="Helical" evidence="7">
    <location>
        <begin position="534"/>
        <end position="555"/>
    </location>
</feature>
<evidence type="ECO:0000256" key="2">
    <source>
        <dbReference type="ARBA" id="ARBA00010157"/>
    </source>
</evidence>
<gene>
    <name evidence="9" type="ORF">Sviol_60730</name>
</gene>
<dbReference type="PANTHER" id="PTHR33406:SF11">
    <property type="entry name" value="MEMBRANE PROTEIN SCO6666-RELATED"/>
    <property type="match status" value="1"/>
</dbReference>
<dbReference type="Pfam" id="PF03176">
    <property type="entry name" value="MMPL"/>
    <property type="match status" value="2"/>
</dbReference>
<sequence length="701" mass="71869">MVARMSVARARLVALGAVLVVACSAWLIPLSVAAFGRDGRVIESSEAVRARHAAERVGVAPVDLVLTVTGDGRTGRTAIAVAQIVSAALRRESGARVVWSGATADQPALRSRDGAAVLVLASLNGSVLEREKSADRLVARARAVVPASTVQVSGPSWTLERVDSRIEHDLLRAELLAAPVVLAVLLITYGSFVSALMPVLVAGVAVLCTIPLLGGMARLVHVSAFAVDAALAIGFGLAVDYTLFLLARYREELAEGLARVEALAVAVRTSGRSVAFSAAAVTVCLAAVTVVPVPLVRALALAGVTVTLLSAIVALLLTPACVVLLGPLCERGDPFHRWRRTKLGQGSPFWRRTAQVVTRRWAVAAGVVVVLLSTMAWPFAHARLGIMDHRVMPASSPVASVGERVRDDFAGAPEQVVTVVLSQPAPAARLAGYQHALAAVPGVTGVQVTAGAPGAGTVLAATTTVRAGSSSAAALVKGIRAVPAPVPVLVGGRAAEVEDTLVAAKRALPWAVALISVGLALLLALFTRSVVAPLKALVVAVVSLGASLGVVVAVFQDGTARGMLGGFMVTGTLDISLLLFTLAIALALSVDYEVFLLGRIREEYQRGADNRVAVVEGIARTGRLMTSAALAVAVSTSAMVTSSVSVIKMIGAGVALAALVDAVLVRGVLVPAVMAALGSANWWLPAAGRHRSGLSAPPEAA</sequence>
<dbReference type="Proteomes" id="UP001050808">
    <property type="component" value="Unassembled WGS sequence"/>
</dbReference>
<evidence type="ECO:0000256" key="1">
    <source>
        <dbReference type="ARBA" id="ARBA00004651"/>
    </source>
</evidence>
<name>A0ABQ3QWN0_9ACTN</name>
<evidence type="ECO:0000313" key="10">
    <source>
        <dbReference type="Proteomes" id="UP001050808"/>
    </source>
</evidence>
<feature type="transmembrane region" description="Helical" evidence="7">
    <location>
        <begin position="575"/>
        <end position="597"/>
    </location>
</feature>
<evidence type="ECO:0000256" key="5">
    <source>
        <dbReference type="ARBA" id="ARBA00022989"/>
    </source>
</evidence>
<comment type="subcellular location">
    <subcellularLocation>
        <location evidence="1">Cell membrane</location>
        <topology evidence="1">Multi-pass membrane protein</topology>
    </subcellularLocation>
</comment>
<keyword evidence="4 7" id="KW-0812">Transmembrane</keyword>
<dbReference type="EMBL" id="BNDY01000017">
    <property type="protein sequence ID" value="GHI41665.1"/>
    <property type="molecule type" value="Genomic_DNA"/>
</dbReference>
<evidence type="ECO:0000256" key="7">
    <source>
        <dbReference type="SAM" id="Phobius"/>
    </source>
</evidence>
<proteinExistence type="inferred from homology"/>
<evidence type="ECO:0000256" key="3">
    <source>
        <dbReference type="ARBA" id="ARBA00022475"/>
    </source>
</evidence>
<dbReference type="InterPro" id="IPR050545">
    <property type="entry name" value="Mycobact_MmpL"/>
</dbReference>
<keyword evidence="10" id="KW-1185">Reference proteome</keyword>
<feature type="transmembrane region" description="Helical" evidence="7">
    <location>
        <begin position="361"/>
        <end position="380"/>
    </location>
</feature>
<protein>
    <submittedName>
        <fullName evidence="9">Conserved membrane protein, MmpL family</fullName>
    </submittedName>
</protein>
<feature type="domain" description="SSD" evidence="8">
    <location>
        <begin position="180"/>
        <end position="324"/>
    </location>
</feature>
<feature type="transmembrane region" description="Helical" evidence="7">
    <location>
        <begin position="663"/>
        <end position="684"/>
    </location>
</feature>
<feature type="transmembrane region" description="Helical" evidence="7">
    <location>
        <begin position="274"/>
        <end position="293"/>
    </location>
</feature>
<dbReference type="InterPro" id="IPR000731">
    <property type="entry name" value="SSD"/>
</dbReference>
<organism evidence="9 10">
    <name type="scientific">Streptomyces violascens</name>
    <dbReference type="NCBI Taxonomy" id="67381"/>
    <lineage>
        <taxon>Bacteria</taxon>
        <taxon>Bacillati</taxon>
        <taxon>Actinomycetota</taxon>
        <taxon>Actinomycetes</taxon>
        <taxon>Kitasatosporales</taxon>
        <taxon>Streptomycetaceae</taxon>
        <taxon>Streptomyces</taxon>
    </lineage>
</organism>
<feature type="transmembrane region" description="Helical" evidence="7">
    <location>
        <begin position="199"/>
        <end position="219"/>
    </location>
</feature>
<feature type="transmembrane region" description="Helical" evidence="7">
    <location>
        <begin position="175"/>
        <end position="192"/>
    </location>
</feature>
<comment type="caution">
    <text evidence="9">The sequence shown here is derived from an EMBL/GenBank/DDBJ whole genome shotgun (WGS) entry which is preliminary data.</text>
</comment>
<dbReference type="PROSITE" id="PS50156">
    <property type="entry name" value="SSD"/>
    <property type="match status" value="1"/>
</dbReference>
<feature type="transmembrane region" description="Helical" evidence="7">
    <location>
        <begin position="225"/>
        <end position="247"/>
    </location>
</feature>
<feature type="transmembrane region" description="Helical" evidence="7">
    <location>
        <begin position="628"/>
        <end position="651"/>
    </location>
</feature>
<dbReference type="PROSITE" id="PS51257">
    <property type="entry name" value="PROKAR_LIPOPROTEIN"/>
    <property type="match status" value="1"/>
</dbReference>
<keyword evidence="3" id="KW-1003">Cell membrane</keyword>
<feature type="transmembrane region" description="Helical" evidence="7">
    <location>
        <begin position="507"/>
        <end position="527"/>
    </location>
</feature>
<dbReference type="PANTHER" id="PTHR33406">
    <property type="entry name" value="MEMBRANE PROTEIN MJ1562-RELATED"/>
    <property type="match status" value="1"/>
</dbReference>
<keyword evidence="5 7" id="KW-1133">Transmembrane helix</keyword>
<reference evidence="9" key="1">
    <citation type="submission" date="2024-05" db="EMBL/GenBank/DDBJ databases">
        <title>Whole genome shotgun sequence of Streptomyces violascens NBRC 12920.</title>
        <authorList>
            <person name="Komaki H."/>
            <person name="Tamura T."/>
        </authorList>
    </citation>
    <scope>NUCLEOTIDE SEQUENCE</scope>
    <source>
        <strain evidence="9">NBRC 12920</strain>
    </source>
</reference>
<accession>A0ABQ3QWN0</accession>
<evidence type="ECO:0000313" key="9">
    <source>
        <dbReference type="EMBL" id="GHI41665.1"/>
    </source>
</evidence>
<evidence type="ECO:0000256" key="6">
    <source>
        <dbReference type="ARBA" id="ARBA00023136"/>
    </source>
</evidence>
<dbReference type="RefSeq" id="WP_226599692.1">
    <property type="nucleotide sequence ID" value="NZ_BNDY01000017.1"/>
</dbReference>